<evidence type="ECO:0000313" key="2">
    <source>
        <dbReference type="Proteomes" id="UP000475862"/>
    </source>
</evidence>
<reference evidence="1 2" key="1">
    <citation type="submission" date="2019-08" db="EMBL/GenBank/DDBJ databases">
        <title>The genome of the soybean aphid Biotype 1, its phylome, world population structure and adaptation to the North American continent.</title>
        <authorList>
            <person name="Giordano R."/>
            <person name="Donthu R.K."/>
            <person name="Hernandez A.G."/>
            <person name="Wright C.L."/>
            <person name="Zimin A.V."/>
        </authorList>
    </citation>
    <scope>NUCLEOTIDE SEQUENCE [LARGE SCALE GENOMIC DNA]</scope>
    <source>
        <tissue evidence="1">Whole aphids</tissue>
    </source>
</reference>
<gene>
    <name evidence="1" type="ORF">AGLY_011503</name>
</gene>
<dbReference type="PANTHER" id="PTHR45913">
    <property type="entry name" value="EPM2A-INTERACTING PROTEIN 1"/>
    <property type="match status" value="1"/>
</dbReference>
<dbReference type="Proteomes" id="UP000475862">
    <property type="component" value="Unassembled WGS sequence"/>
</dbReference>
<accession>A0A6G0TBP7</accession>
<dbReference type="EMBL" id="VYZN01000043">
    <property type="protein sequence ID" value="KAE9530041.1"/>
    <property type="molecule type" value="Genomic_DNA"/>
</dbReference>
<name>A0A6G0TBP7_APHGL</name>
<organism evidence="1 2">
    <name type="scientific">Aphis glycines</name>
    <name type="common">Soybean aphid</name>
    <dbReference type="NCBI Taxonomy" id="307491"/>
    <lineage>
        <taxon>Eukaryota</taxon>
        <taxon>Metazoa</taxon>
        <taxon>Ecdysozoa</taxon>
        <taxon>Arthropoda</taxon>
        <taxon>Hexapoda</taxon>
        <taxon>Insecta</taxon>
        <taxon>Pterygota</taxon>
        <taxon>Neoptera</taxon>
        <taxon>Paraneoptera</taxon>
        <taxon>Hemiptera</taxon>
        <taxon>Sternorrhyncha</taxon>
        <taxon>Aphidomorpha</taxon>
        <taxon>Aphidoidea</taxon>
        <taxon>Aphididae</taxon>
        <taxon>Aphidini</taxon>
        <taxon>Aphis</taxon>
        <taxon>Aphis</taxon>
    </lineage>
</organism>
<dbReference type="PANTHER" id="PTHR45913:SF21">
    <property type="entry name" value="DUF4371 DOMAIN-CONTAINING PROTEIN"/>
    <property type="match status" value="1"/>
</dbReference>
<dbReference type="InterPro" id="IPR036875">
    <property type="entry name" value="Znf_CCHC_sf"/>
</dbReference>
<dbReference type="SUPFAM" id="SSF57756">
    <property type="entry name" value="Retrovirus zinc finger-like domains"/>
    <property type="match status" value="1"/>
</dbReference>
<evidence type="ECO:0008006" key="3">
    <source>
        <dbReference type="Google" id="ProtNLM"/>
    </source>
</evidence>
<dbReference type="Gene3D" id="4.10.60.10">
    <property type="entry name" value="Zinc finger, CCHC-type"/>
    <property type="match status" value="1"/>
</dbReference>
<keyword evidence="2" id="KW-1185">Reference proteome</keyword>
<dbReference type="GO" id="GO:0003676">
    <property type="term" value="F:nucleic acid binding"/>
    <property type="evidence" value="ECO:0007669"/>
    <property type="project" value="InterPro"/>
</dbReference>
<dbReference type="OrthoDB" id="6623113at2759"/>
<protein>
    <recommendedName>
        <fullName evidence="3">CCHC-type domain-containing protein</fullName>
    </recommendedName>
</protein>
<comment type="caution">
    <text evidence="1">The sequence shown here is derived from an EMBL/GenBank/DDBJ whole genome shotgun (WGS) entry which is preliminary data.</text>
</comment>
<evidence type="ECO:0000313" key="1">
    <source>
        <dbReference type="EMBL" id="KAE9530041.1"/>
    </source>
</evidence>
<dbReference type="AlphaFoldDB" id="A0A6G0TBP7"/>
<proteinExistence type="predicted"/>
<dbReference type="GO" id="GO:0008270">
    <property type="term" value="F:zinc ion binding"/>
    <property type="evidence" value="ECO:0007669"/>
    <property type="project" value="InterPro"/>
</dbReference>
<sequence length="234" mass="26974">MYFPVLAKYNPKNSEKYASLILILINEFETRFQDFRKNSQLFAIFATPFSVDIPAVETKFQMECIELQSDIQLKEKFNMSSILDFYKLYLPKETYPVLHDHALFMFSLFGSTYICEQLFSRMKNTKNENQLLADIVTFTRINNSRQTRFKNNDRPVSNSTLIKPAVTSQSSPESFSKQLIVKSSNAKPLSNKTKNRCYNCVSLDHISPSCTQPKRLQGSCFKCGASEHKITHCP</sequence>